<dbReference type="PANTHER" id="PTHR24305:SF210">
    <property type="entry name" value="CYTOCHROME P450 MONOOXYGENASE ASQL-RELATED"/>
    <property type="match status" value="1"/>
</dbReference>
<dbReference type="InterPro" id="IPR002401">
    <property type="entry name" value="Cyt_P450_E_grp-I"/>
</dbReference>
<keyword evidence="7" id="KW-0503">Monooxygenase</keyword>
<keyword evidence="8" id="KW-0812">Transmembrane</keyword>
<protein>
    <submittedName>
        <fullName evidence="9">Cytochrome P450</fullName>
    </submittedName>
</protein>
<accession>A0AA40K4K7</accession>
<evidence type="ECO:0000256" key="3">
    <source>
        <dbReference type="ARBA" id="ARBA00022617"/>
    </source>
</evidence>
<name>A0AA40K4K7_9PEZI</name>
<sequence length="534" mass="59517">MSWTAGTSVPDLVLKPSSFLPVGNHSPFLSILITSSALLVAYLVSGTIYALTLHPLARFPGPHLCAASRIPFWYACITGHQVRWMHALHTRYGPVVRYSPNDLSFVDEGSNSAGSAWKAIHGQEKGETEFPKAKEWFVAPENGIYGINSAAPLPSHRRYRRVFRSAFSSSFLRTQEPRFQKHVSALLSVLTSAATTTIPSVTGNTQGVPIDVLELLNFTTFDIMGDLTLSQPLGLLASRAYTPWVSAVFASLRVIPLAQVIQHYPVLNTLFRLIEPKAVKEMKYRHFRHSADRVDARLARDGEGLDDIWSLVLRSEGSDDALSLEEMYTHADVFMLAGSETTGTAMAGLVYLLLKNPEKMDKVKREVRGAFPDGIGELTMELAAARLGYLDACIQEALRMYPPVPVGVPREVPVPGKEILGRWVAPGTRVSVHHYATYRWPANFAEPDRFLPERHLAGACGGDRREALQPFGFGPRNCIGQNMAMQEMRLIMACLLLKFDLELCDPEVDWLEQRAFVLWEKRPLMCHVREAVVY</sequence>
<reference evidence="9" key="1">
    <citation type="submission" date="2023-06" db="EMBL/GenBank/DDBJ databases">
        <title>Genome-scale phylogeny and comparative genomics of the fungal order Sordariales.</title>
        <authorList>
            <consortium name="Lawrence Berkeley National Laboratory"/>
            <person name="Hensen N."/>
            <person name="Bonometti L."/>
            <person name="Westerberg I."/>
            <person name="Brannstrom I.O."/>
            <person name="Guillou S."/>
            <person name="Cros-Aarteil S."/>
            <person name="Calhoun S."/>
            <person name="Haridas S."/>
            <person name="Kuo A."/>
            <person name="Mondo S."/>
            <person name="Pangilinan J."/>
            <person name="Riley R."/>
            <person name="LaButti K."/>
            <person name="Andreopoulos B."/>
            <person name="Lipzen A."/>
            <person name="Chen C."/>
            <person name="Yanf M."/>
            <person name="Daum C."/>
            <person name="Ng V."/>
            <person name="Clum A."/>
            <person name="Steindorff A."/>
            <person name="Ohm R."/>
            <person name="Martin F."/>
            <person name="Silar P."/>
            <person name="Natvig D."/>
            <person name="Lalanne C."/>
            <person name="Gautier V."/>
            <person name="Ament-velasquez S.L."/>
            <person name="Kruys A."/>
            <person name="Hutchinson M.I."/>
            <person name="Powell A.J."/>
            <person name="Barry K."/>
            <person name="Miller A.N."/>
            <person name="Grigoriev I.V."/>
            <person name="Debuchy R."/>
            <person name="Gladieux P."/>
            <person name="Thoren M.H."/>
            <person name="Johannesson H."/>
        </authorList>
    </citation>
    <scope>NUCLEOTIDE SEQUENCE</scope>
    <source>
        <strain evidence="9">SMH3187-1</strain>
    </source>
</reference>
<dbReference type="Gene3D" id="1.10.630.10">
    <property type="entry name" value="Cytochrome P450"/>
    <property type="match status" value="1"/>
</dbReference>
<evidence type="ECO:0000256" key="6">
    <source>
        <dbReference type="PIRSR" id="PIRSR602401-1"/>
    </source>
</evidence>
<dbReference type="PROSITE" id="PS00086">
    <property type="entry name" value="CYTOCHROME_P450"/>
    <property type="match status" value="1"/>
</dbReference>
<dbReference type="PANTHER" id="PTHR24305">
    <property type="entry name" value="CYTOCHROME P450"/>
    <property type="match status" value="1"/>
</dbReference>
<comment type="cofactor">
    <cofactor evidence="1 6">
        <name>heme</name>
        <dbReference type="ChEBI" id="CHEBI:30413"/>
    </cofactor>
</comment>
<evidence type="ECO:0000313" key="10">
    <source>
        <dbReference type="Proteomes" id="UP001172155"/>
    </source>
</evidence>
<keyword evidence="8" id="KW-1133">Transmembrane helix</keyword>
<evidence type="ECO:0000313" key="9">
    <source>
        <dbReference type="EMBL" id="KAK0745696.1"/>
    </source>
</evidence>
<evidence type="ECO:0000256" key="7">
    <source>
        <dbReference type="RuleBase" id="RU000461"/>
    </source>
</evidence>
<keyword evidence="4 6" id="KW-0479">Metal-binding</keyword>
<dbReference type="PRINTS" id="PR00385">
    <property type="entry name" value="P450"/>
</dbReference>
<dbReference type="GO" id="GO:0020037">
    <property type="term" value="F:heme binding"/>
    <property type="evidence" value="ECO:0007669"/>
    <property type="project" value="InterPro"/>
</dbReference>
<dbReference type="CDD" id="cd11058">
    <property type="entry name" value="CYP60B-like"/>
    <property type="match status" value="1"/>
</dbReference>
<dbReference type="GO" id="GO:0005506">
    <property type="term" value="F:iron ion binding"/>
    <property type="evidence" value="ECO:0007669"/>
    <property type="project" value="InterPro"/>
</dbReference>
<evidence type="ECO:0000256" key="8">
    <source>
        <dbReference type="SAM" id="Phobius"/>
    </source>
</evidence>
<dbReference type="GO" id="GO:0004497">
    <property type="term" value="F:monooxygenase activity"/>
    <property type="evidence" value="ECO:0007669"/>
    <property type="project" value="UniProtKB-KW"/>
</dbReference>
<dbReference type="PRINTS" id="PR00463">
    <property type="entry name" value="EP450I"/>
</dbReference>
<dbReference type="GO" id="GO:0016705">
    <property type="term" value="F:oxidoreductase activity, acting on paired donors, with incorporation or reduction of molecular oxygen"/>
    <property type="evidence" value="ECO:0007669"/>
    <property type="project" value="InterPro"/>
</dbReference>
<feature type="binding site" description="axial binding residue" evidence="6">
    <location>
        <position position="478"/>
    </location>
    <ligand>
        <name>heme</name>
        <dbReference type="ChEBI" id="CHEBI:30413"/>
    </ligand>
    <ligandPart>
        <name>Fe</name>
        <dbReference type="ChEBI" id="CHEBI:18248"/>
    </ligandPart>
</feature>
<dbReference type="InterPro" id="IPR001128">
    <property type="entry name" value="Cyt_P450"/>
</dbReference>
<keyword evidence="7" id="KW-0560">Oxidoreductase</keyword>
<dbReference type="EMBL" id="JAUKUD010000004">
    <property type="protein sequence ID" value="KAK0745696.1"/>
    <property type="molecule type" value="Genomic_DNA"/>
</dbReference>
<organism evidence="9 10">
    <name type="scientific">Schizothecium vesticola</name>
    <dbReference type="NCBI Taxonomy" id="314040"/>
    <lineage>
        <taxon>Eukaryota</taxon>
        <taxon>Fungi</taxon>
        <taxon>Dikarya</taxon>
        <taxon>Ascomycota</taxon>
        <taxon>Pezizomycotina</taxon>
        <taxon>Sordariomycetes</taxon>
        <taxon>Sordariomycetidae</taxon>
        <taxon>Sordariales</taxon>
        <taxon>Schizotheciaceae</taxon>
        <taxon>Schizothecium</taxon>
    </lineage>
</organism>
<dbReference type="AlphaFoldDB" id="A0AA40K4K7"/>
<evidence type="ECO:0000256" key="2">
    <source>
        <dbReference type="ARBA" id="ARBA00010617"/>
    </source>
</evidence>
<dbReference type="InterPro" id="IPR017972">
    <property type="entry name" value="Cyt_P450_CS"/>
</dbReference>
<dbReference type="Proteomes" id="UP001172155">
    <property type="component" value="Unassembled WGS sequence"/>
</dbReference>
<keyword evidence="10" id="KW-1185">Reference proteome</keyword>
<gene>
    <name evidence="9" type="ORF">B0T18DRAFT_410018</name>
</gene>
<comment type="caution">
    <text evidence="9">The sequence shown here is derived from an EMBL/GenBank/DDBJ whole genome shotgun (WGS) entry which is preliminary data.</text>
</comment>
<dbReference type="SUPFAM" id="SSF48264">
    <property type="entry name" value="Cytochrome P450"/>
    <property type="match status" value="1"/>
</dbReference>
<keyword evidence="3 6" id="KW-0349">Heme</keyword>
<dbReference type="InterPro" id="IPR050121">
    <property type="entry name" value="Cytochrome_P450_monoxygenase"/>
</dbReference>
<keyword evidence="5 6" id="KW-0408">Iron</keyword>
<comment type="similarity">
    <text evidence="2 7">Belongs to the cytochrome P450 family.</text>
</comment>
<proteinExistence type="inferred from homology"/>
<evidence type="ECO:0000256" key="5">
    <source>
        <dbReference type="ARBA" id="ARBA00023004"/>
    </source>
</evidence>
<dbReference type="Pfam" id="PF00067">
    <property type="entry name" value="p450"/>
    <property type="match status" value="1"/>
</dbReference>
<evidence type="ECO:0000256" key="4">
    <source>
        <dbReference type="ARBA" id="ARBA00022723"/>
    </source>
</evidence>
<feature type="transmembrane region" description="Helical" evidence="8">
    <location>
        <begin position="28"/>
        <end position="51"/>
    </location>
</feature>
<dbReference type="InterPro" id="IPR036396">
    <property type="entry name" value="Cyt_P450_sf"/>
</dbReference>
<evidence type="ECO:0000256" key="1">
    <source>
        <dbReference type="ARBA" id="ARBA00001971"/>
    </source>
</evidence>
<keyword evidence="8" id="KW-0472">Membrane</keyword>